<organism evidence="10 11">
    <name type="scientific">Wickerhamomyces anomalus (strain ATCC 58044 / CBS 1984 / NCYC 433 / NRRL Y-366-8)</name>
    <name type="common">Yeast</name>
    <name type="synonym">Hansenula anomala</name>
    <dbReference type="NCBI Taxonomy" id="683960"/>
    <lineage>
        <taxon>Eukaryota</taxon>
        <taxon>Fungi</taxon>
        <taxon>Dikarya</taxon>
        <taxon>Ascomycota</taxon>
        <taxon>Saccharomycotina</taxon>
        <taxon>Saccharomycetes</taxon>
        <taxon>Phaffomycetales</taxon>
        <taxon>Wickerhamomycetaceae</taxon>
        <taxon>Wickerhamomyces</taxon>
    </lineage>
</organism>
<dbReference type="EMBL" id="KV454208">
    <property type="protein sequence ID" value="ODQ62452.1"/>
    <property type="molecule type" value="Genomic_DNA"/>
</dbReference>
<dbReference type="PANTHER" id="PTHR13085:SF0">
    <property type="entry name" value="SIGNAL PEPTIDASE COMPLEX SUBUNIT 2"/>
    <property type="match status" value="1"/>
</dbReference>
<name>A0A1E3PBW5_WICAA</name>
<evidence type="ECO:0000256" key="1">
    <source>
        <dbReference type="ARBA" id="ARBA00004477"/>
    </source>
</evidence>
<evidence type="ECO:0000256" key="8">
    <source>
        <dbReference type="ARBA" id="ARBA00045608"/>
    </source>
</evidence>
<keyword evidence="5" id="KW-0256">Endoplasmic reticulum</keyword>
<reference evidence="10 11" key="1">
    <citation type="journal article" date="2016" name="Proc. Natl. Acad. Sci. U.S.A.">
        <title>Comparative genomics of biotechnologically important yeasts.</title>
        <authorList>
            <person name="Riley R."/>
            <person name="Haridas S."/>
            <person name="Wolfe K.H."/>
            <person name="Lopes M.R."/>
            <person name="Hittinger C.T."/>
            <person name="Goeker M."/>
            <person name="Salamov A.A."/>
            <person name="Wisecaver J.H."/>
            <person name="Long T.M."/>
            <person name="Calvey C.H."/>
            <person name="Aerts A.L."/>
            <person name="Barry K.W."/>
            <person name="Choi C."/>
            <person name="Clum A."/>
            <person name="Coughlan A.Y."/>
            <person name="Deshpande S."/>
            <person name="Douglass A.P."/>
            <person name="Hanson S.J."/>
            <person name="Klenk H.-P."/>
            <person name="LaButti K.M."/>
            <person name="Lapidus A."/>
            <person name="Lindquist E.A."/>
            <person name="Lipzen A.M."/>
            <person name="Meier-Kolthoff J.P."/>
            <person name="Ohm R.A."/>
            <person name="Otillar R.P."/>
            <person name="Pangilinan J.L."/>
            <person name="Peng Y."/>
            <person name="Rokas A."/>
            <person name="Rosa C.A."/>
            <person name="Scheuner C."/>
            <person name="Sibirny A.A."/>
            <person name="Slot J.C."/>
            <person name="Stielow J.B."/>
            <person name="Sun H."/>
            <person name="Kurtzman C.P."/>
            <person name="Blackwell M."/>
            <person name="Grigoriev I.V."/>
            <person name="Jeffries T.W."/>
        </authorList>
    </citation>
    <scope>NUCLEOTIDE SEQUENCE [LARGE SCALE GENOMIC DNA]</scope>
    <source>
        <strain evidence="11">ATCC 58044 / CBS 1984 / NCYC 433 / NRRL Y-366-8</strain>
    </source>
</reference>
<dbReference type="GO" id="GO:0045047">
    <property type="term" value="P:protein targeting to ER"/>
    <property type="evidence" value="ECO:0007669"/>
    <property type="project" value="TreeGrafter"/>
</dbReference>
<evidence type="ECO:0000256" key="4">
    <source>
        <dbReference type="ARBA" id="ARBA00022692"/>
    </source>
</evidence>
<comment type="similarity">
    <text evidence="2">Belongs to the SPCS2 family.</text>
</comment>
<keyword evidence="11" id="KW-1185">Reference proteome</keyword>
<proteinExistence type="inferred from homology"/>
<dbReference type="Pfam" id="PF06703">
    <property type="entry name" value="SPC25"/>
    <property type="match status" value="1"/>
</dbReference>
<dbReference type="InterPro" id="IPR009582">
    <property type="entry name" value="Spc2/SPCS2"/>
</dbReference>
<dbReference type="GeneID" id="30200256"/>
<sequence length="173" mass="19720">MSHFKTANTSSVVDLRSATDEKLPVALESLGYTQSFKLIDTRLAIGYLTAVTAALTFYAEKELSFEDALPYTKLLLVVYVILSVSAWAHAKYVEKSIVYRGSKNKHTLQISGEIDKFVPEYKLTFTLTNQNKSSFTFNKTLEFKEIFDKFGNLHETQLKNWINTLLESNTKEK</sequence>
<keyword evidence="4 9" id="KW-0812">Transmembrane</keyword>
<comment type="subcellular location">
    <subcellularLocation>
        <location evidence="1">Endoplasmic reticulum membrane</location>
        <topology evidence="1">Multi-pass membrane protein</topology>
    </subcellularLocation>
</comment>
<gene>
    <name evidence="10" type="ORF">WICANDRAFT_60510</name>
</gene>
<evidence type="ECO:0000256" key="3">
    <source>
        <dbReference type="ARBA" id="ARBA00017057"/>
    </source>
</evidence>
<feature type="transmembrane region" description="Helical" evidence="9">
    <location>
        <begin position="43"/>
        <end position="59"/>
    </location>
</feature>
<evidence type="ECO:0000256" key="6">
    <source>
        <dbReference type="ARBA" id="ARBA00022989"/>
    </source>
</evidence>
<evidence type="ECO:0000256" key="2">
    <source>
        <dbReference type="ARBA" id="ARBA00007324"/>
    </source>
</evidence>
<dbReference type="GO" id="GO:0006465">
    <property type="term" value="P:signal peptide processing"/>
    <property type="evidence" value="ECO:0007669"/>
    <property type="project" value="InterPro"/>
</dbReference>
<feature type="transmembrane region" description="Helical" evidence="9">
    <location>
        <begin position="71"/>
        <end position="90"/>
    </location>
</feature>
<dbReference type="AlphaFoldDB" id="A0A1E3PBW5"/>
<evidence type="ECO:0000256" key="9">
    <source>
        <dbReference type="SAM" id="Phobius"/>
    </source>
</evidence>
<evidence type="ECO:0000313" key="10">
    <source>
        <dbReference type="EMBL" id="ODQ62452.1"/>
    </source>
</evidence>
<dbReference type="GO" id="GO:0005787">
    <property type="term" value="C:signal peptidase complex"/>
    <property type="evidence" value="ECO:0007669"/>
    <property type="project" value="InterPro"/>
</dbReference>
<accession>A0A1E3PBW5</accession>
<dbReference type="PANTHER" id="PTHR13085">
    <property type="entry name" value="MICROSOMAL SIGNAL PEPTIDASE 25 KDA SUBUNIT"/>
    <property type="match status" value="1"/>
</dbReference>
<keyword evidence="6 9" id="KW-1133">Transmembrane helix</keyword>
<protein>
    <recommendedName>
        <fullName evidence="3">Signal peptidase complex subunit 2</fullName>
    </recommendedName>
</protein>
<evidence type="ECO:0000256" key="5">
    <source>
        <dbReference type="ARBA" id="ARBA00022824"/>
    </source>
</evidence>
<dbReference type="Proteomes" id="UP000094112">
    <property type="component" value="Unassembled WGS sequence"/>
</dbReference>
<keyword evidence="7 9" id="KW-0472">Membrane</keyword>
<evidence type="ECO:0000313" key="11">
    <source>
        <dbReference type="Proteomes" id="UP000094112"/>
    </source>
</evidence>
<dbReference type="OrthoDB" id="29558at2759"/>
<dbReference type="STRING" id="683960.A0A1E3PBW5"/>
<dbReference type="RefSeq" id="XP_019041659.1">
    <property type="nucleotide sequence ID" value="XM_019183010.1"/>
</dbReference>
<evidence type="ECO:0000256" key="7">
    <source>
        <dbReference type="ARBA" id="ARBA00023136"/>
    </source>
</evidence>
<comment type="function">
    <text evidence="8">Component of the signal peptidase complex (SPC) which catalyzes the cleavage of N-terminal signal sequences from nascent proteins as they are translocated into the lumen of the endoplasmic reticulum. Enhances the enzymatic activity of SPC and facilitates the interactions between different components of the translocation site.</text>
</comment>